<dbReference type="GO" id="GO:0000077">
    <property type="term" value="P:DNA damage checkpoint signaling"/>
    <property type="evidence" value="ECO:0007669"/>
    <property type="project" value="TreeGrafter"/>
</dbReference>
<dbReference type="InterPro" id="IPR027417">
    <property type="entry name" value="P-loop_NTPase"/>
</dbReference>
<keyword evidence="7" id="KW-0131">Cell cycle</keyword>
<evidence type="ECO:0000256" key="6">
    <source>
        <dbReference type="ARBA" id="ARBA00023242"/>
    </source>
</evidence>
<evidence type="ECO:0000256" key="3">
    <source>
        <dbReference type="ARBA" id="ARBA00022741"/>
    </source>
</evidence>
<evidence type="ECO:0008006" key="11">
    <source>
        <dbReference type="Google" id="ProtNLM"/>
    </source>
</evidence>
<dbReference type="OrthoDB" id="312734at2759"/>
<dbReference type="EMBL" id="RRYP01004066">
    <property type="protein sequence ID" value="TNV83203.1"/>
    <property type="molecule type" value="Genomic_DNA"/>
</dbReference>
<feature type="compositionally biased region" description="Basic residues" evidence="8">
    <location>
        <begin position="97"/>
        <end position="107"/>
    </location>
</feature>
<dbReference type="PANTHER" id="PTHR12172:SF0">
    <property type="entry name" value="CELL CYCLE CHECKPOINT PROTEIN RAD17"/>
    <property type="match status" value="1"/>
</dbReference>
<reference evidence="9" key="1">
    <citation type="submission" date="2019-06" db="EMBL/GenBank/DDBJ databases">
        <authorList>
            <person name="Zheng W."/>
        </authorList>
    </citation>
    <scope>NUCLEOTIDE SEQUENCE</scope>
    <source>
        <strain evidence="9">QDHG01</strain>
    </source>
</reference>
<keyword evidence="6" id="KW-0539">Nucleus</keyword>
<keyword evidence="5" id="KW-0067">ATP-binding</keyword>
<dbReference type="GO" id="GO:0005634">
    <property type="term" value="C:nucleus"/>
    <property type="evidence" value="ECO:0007669"/>
    <property type="project" value="UniProtKB-SubCell"/>
</dbReference>
<protein>
    <recommendedName>
        <fullName evidence="11">Cell cycle checkpoint protein RAD17</fullName>
    </recommendedName>
</protein>
<evidence type="ECO:0000256" key="5">
    <source>
        <dbReference type="ARBA" id="ARBA00022840"/>
    </source>
</evidence>
<keyword evidence="10" id="KW-1185">Reference proteome</keyword>
<dbReference type="AlphaFoldDB" id="A0A8J8NXW1"/>
<dbReference type="GO" id="GO:0005524">
    <property type="term" value="F:ATP binding"/>
    <property type="evidence" value="ECO:0007669"/>
    <property type="project" value="UniProtKB-KW"/>
</dbReference>
<evidence type="ECO:0000256" key="8">
    <source>
        <dbReference type="SAM" id="MobiDB-lite"/>
    </source>
</evidence>
<dbReference type="InterPro" id="IPR004582">
    <property type="entry name" value="Checkpoint_prot_Rad17_Rad24"/>
</dbReference>
<evidence type="ECO:0000256" key="4">
    <source>
        <dbReference type="ARBA" id="ARBA00022763"/>
    </source>
</evidence>
<dbReference type="SUPFAM" id="SSF52540">
    <property type="entry name" value="P-loop containing nucleoside triphosphate hydrolases"/>
    <property type="match status" value="1"/>
</dbReference>
<gene>
    <name evidence="9" type="ORF">FGO68_gene55</name>
</gene>
<feature type="compositionally biased region" description="Low complexity" evidence="8">
    <location>
        <begin position="1"/>
        <end position="16"/>
    </location>
</feature>
<keyword evidence="3" id="KW-0547">Nucleotide-binding</keyword>
<feature type="compositionally biased region" description="Basic residues" evidence="8">
    <location>
        <begin position="449"/>
        <end position="458"/>
    </location>
</feature>
<dbReference type="GO" id="GO:0033314">
    <property type="term" value="P:mitotic DNA replication checkpoint signaling"/>
    <property type="evidence" value="ECO:0007669"/>
    <property type="project" value="TreeGrafter"/>
</dbReference>
<evidence type="ECO:0000313" key="9">
    <source>
        <dbReference type="EMBL" id="TNV83203.1"/>
    </source>
</evidence>
<dbReference type="Proteomes" id="UP000785679">
    <property type="component" value="Unassembled WGS sequence"/>
</dbReference>
<comment type="subcellular location">
    <subcellularLocation>
        <location evidence="1">Nucleus</location>
    </subcellularLocation>
</comment>
<feature type="region of interest" description="Disordered" evidence="8">
    <location>
        <begin position="1"/>
        <end position="131"/>
    </location>
</feature>
<evidence type="ECO:0000256" key="7">
    <source>
        <dbReference type="ARBA" id="ARBA00023306"/>
    </source>
</evidence>
<dbReference type="GO" id="GO:0003689">
    <property type="term" value="F:DNA clamp loader activity"/>
    <property type="evidence" value="ECO:0007669"/>
    <property type="project" value="TreeGrafter"/>
</dbReference>
<proteinExistence type="inferred from homology"/>
<dbReference type="GO" id="GO:0003682">
    <property type="term" value="F:chromatin binding"/>
    <property type="evidence" value="ECO:0007669"/>
    <property type="project" value="TreeGrafter"/>
</dbReference>
<comment type="similarity">
    <text evidence="2">Belongs to the rad17/RAD24 family.</text>
</comment>
<evidence type="ECO:0000256" key="1">
    <source>
        <dbReference type="ARBA" id="ARBA00004123"/>
    </source>
</evidence>
<dbReference type="GO" id="GO:0006281">
    <property type="term" value="P:DNA repair"/>
    <property type="evidence" value="ECO:0007669"/>
    <property type="project" value="InterPro"/>
</dbReference>
<accession>A0A8J8NXW1</accession>
<dbReference type="Pfam" id="PF03215">
    <property type="entry name" value="Rad17"/>
    <property type="match status" value="1"/>
</dbReference>
<evidence type="ECO:0000256" key="2">
    <source>
        <dbReference type="ARBA" id="ARBA00006168"/>
    </source>
</evidence>
<dbReference type="PANTHER" id="PTHR12172">
    <property type="entry name" value="CELL CYCLE CHECKPOINT PROTEIN RAD17"/>
    <property type="match status" value="1"/>
</dbReference>
<dbReference type="Gene3D" id="1.10.8.60">
    <property type="match status" value="1"/>
</dbReference>
<name>A0A8J8NXW1_HALGN</name>
<feature type="compositionally biased region" description="Polar residues" evidence="8">
    <location>
        <begin position="29"/>
        <end position="56"/>
    </location>
</feature>
<keyword evidence="4" id="KW-0227">DNA damage</keyword>
<organism evidence="9 10">
    <name type="scientific">Halteria grandinella</name>
    <dbReference type="NCBI Taxonomy" id="5974"/>
    <lineage>
        <taxon>Eukaryota</taxon>
        <taxon>Sar</taxon>
        <taxon>Alveolata</taxon>
        <taxon>Ciliophora</taxon>
        <taxon>Intramacronucleata</taxon>
        <taxon>Spirotrichea</taxon>
        <taxon>Stichotrichia</taxon>
        <taxon>Sporadotrichida</taxon>
        <taxon>Halteriidae</taxon>
        <taxon>Halteria</taxon>
    </lineage>
</organism>
<comment type="caution">
    <text evidence="9">The sequence shown here is derived from an EMBL/GenBank/DDBJ whole genome shotgun (WGS) entry which is preliminary data.</text>
</comment>
<sequence length="810" mass="91875">MKGSQQSSSSTNSQLSAHNTLTKRLPTAGQPSSTGQLLVQSSFASGGRSKTASASKEQLKPMSVSKKRKESSDDEEDYMRQMIEEDDEEESYQGRGGSKKKGARGRSRSNQSDQVTGLKFNKKRKHEEISNSTLRMGTGVISEDVAKANTSEDLWIVKYAPKTLDEVIIQDKKVQEFTSIVSNEKARLILVSGPPGSGKNTLIDLYCKQNNIQVVRYKDEQDSKYMYESLEIAKDPLRNMSAYPNDLENLIHYLRINAKAQSASAVSGQGLKTSSFSAFAKKKPAVEESKQSQRSSGGTRDSQRRVIVINGFLLCLKIFNPRRFEFIKDFNDALRTIVFSNGPTPLIIFTLSDSQERIPSFVNKILSKDIVSQKGQSVFTFSLNPPTEKSIDKILRRIAEGEELCMGQQQLEEIRNQANKDLRNAIITLQFLAAGKSTDQVTSSQIQAGKKKRGNTKKTIHDDDDEDFMISSQRTKTDVGDSKLVLTKDNPFTIFHALGKFLYNKRINPSTKKVEQLPYDMMKRAKKPELYFRHKDILNQTQLDKPSFGLYLHENMLDFFTDITEIADCLDVYSVTDYAENMVTYSYDQQQYIMEFQEQNALLQCIAITECNLHVGAPQSQRGFGGASMAKPQFYDFIRKVKENKNHLRDYCKEDQIASGKFISEDMLIRSHNEIVKNILPFIKPVFPASMPECVSDLTTFRRYGGGFNNSSLTEEEARDNFFKEQIIEEQYRQQNKFKLQPAGTKKPELLAFQGKSCYHKEDLQPKKFAAASDEINDSDLDLLLDELQDVMNEEDISDDSDQETVSRRR</sequence>
<evidence type="ECO:0000313" key="10">
    <source>
        <dbReference type="Proteomes" id="UP000785679"/>
    </source>
</evidence>
<feature type="region of interest" description="Disordered" evidence="8">
    <location>
        <begin position="443"/>
        <end position="463"/>
    </location>
</feature>
<dbReference type="Gene3D" id="3.40.50.300">
    <property type="entry name" value="P-loop containing nucleotide triphosphate hydrolases"/>
    <property type="match status" value="1"/>
</dbReference>